<gene>
    <name evidence="3" type="ORF">CLV91_0408</name>
</gene>
<name>A0A495ECP2_9FLAO</name>
<evidence type="ECO:0000256" key="1">
    <source>
        <dbReference type="ARBA" id="ARBA00022729"/>
    </source>
</evidence>
<dbReference type="EMBL" id="RBIQ01000007">
    <property type="protein sequence ID" value="RKR14333.1"/>
    <property type="molecule type" value="Genomic_DNA"/>
</dbReference>
<protein>
    <submittedName>
        <fullName evidence="3">VCBS repeat protein</fullName>
    </submittedName>
</protein>
<dbReference type="PROSITE" id="PS51257">
    <property type="entry name" value="PROKAR_LIPOPROTEIN"/>
    <property type="match status" value="1"/>
</dbReference>
<dbReference type="Pfam" id="PF07593">
    <property type="entry name" value="UnbV_ASPIC"/>
    <property type="match status" value="1"/>
</dbReference>
<feature type="domain" description="ASPIC/UnbV" evidence="2">
    <location>
        <begin position="550"/>
        <end position="616"/>
    </location>
</feature>
<evidence type="ECO:0000313" key="4">
    <source>
        <dbReference type="Proteomes" id="UP000269412"/>
    </source>
</evidence>
<dbReference type="InterPro" id="IPR013517">
    <property type="entry name" value="FG-GAP"/>
</dbReference>
<accession>A0A495ECP2</accession>
<organism evidence="3 4">
    <name type="scientific">Maribacter vaceletii</name>
    <dbReference type="NCBI Taxonomy" id="1206816"/>
    <lineage>
        <taxon>Bacteria</taxon>
        <taxon>Pseudomonadati</taxon>
        <taxon>Bacteroidota</taxon>
        <taxon>Flavobacteriia</taxon>
        <taxon>Flavobacteriales</taxon>
        <taxon>Flavobacteriaceae</taxon>
        <taxon>Maribacter</taxon>
    </lineage>
</organism>
<reference evidence="3 4" key="1">
    <citation type="submission" date="2018-10" db="EMBL/GenBank/DDBJ databases">
        <title>Genomic Encyclopedia of Archaeal and Bacterial Type Strains, Phase II (KMG-II): from individual species to whole genera.</title>
        <authorList>
            <person name="Goeker M."/>
        </authorList>
    </citation>
    <scope>NUCLEOTIDE SEQUENCE [LARGE SCALE GENOMIC DNA]</scope>
    <source>
        <strain evidence="3 4">DSM 25230</strain>
    </source>
</reference>
<dbReference type="Proteomes" id="UP000269412">
    <property type="component" value="Unassembled WGS sequence"/>
</dbReference>
<evidence type="ECO:0000313" key="3">
    <source>
        <dbReference type="EMBL" id="RKR14333.1"/>
    </source>
</evidence>
<dbReference type="SUPFAM" id="SSF69318">
    <property type="entry name" value="Integrin alpha N-terminal domain"/>
    <property type="match status" value="3"/>
</dbReference>
<dbReference type="PANTHER" id="PTHR46580:SF4">
    <property type="entry name" value="ATP_GTP-BINDING PROTEIN"/>
    <property type="match status" value="1"/>
</dbReference>
<keyword evidence="1" id="KW-0732">Signal</keyword>
<dbReference type="InterPro" id="IPR028994">
    <property type="entry name" value="Integrin_alpha_N"/>
</dbReference>
<dbReference type="Pfam" id="PF13517">
    <property type="entry name" value="FG-GAP_3"/>
    <property type="match status" value="3"/>
</dbReference>
<comment type="caution">
    <text evidence="3">The sequence shown here is derived from an EMBL/GenBank/DDBJ whole genome shotgun (WGS) entry which is preliminary data.</text>
</comment>
<dbReference type="RefSeq" id="WP_121063452.1">
    <property type="nucleotide sequence ID" value="NZ_RBIQ01000007.1"/>
</dbReference>
<dbReference type="InterPro" id="IPR011519">
    <property type="entry name" value="UnbV_ASPIC"/>
</dbReference>
<sequence>MINYQKTTYLVFVIITLLFSCSKPENNKTINSKLFEIVPDSISNITFSNNPKENAFMSALNYDYMYNGAGVSVGDVNGDSLPDIFFVSNQNKNELYLNNGALEFKNVSKIAGITGVSGFKTGSTFIDINNDGLLDIYICKSGLYKDSEKRKNELYINQGNNQNGIPTFIEEAHKYKLDLEHYSTQASFFDYDKDGDLDMFLINHNVDSNVHYNFNHYKKIKSDLTSDRLYQNNNNIFKDISKEAGLLNDGIGYGLGIAIGDLNNDTWPDVIVSQDFTSKDRMYLNQKNGTFKEIISTATGHISNFSMGNDIADFNNDGWLDFVSLDMVSEDNYGIKASMSGMNPERFNSLIDQGFHHQYMYNTLQINNGISTKKKIPVFSDVAAMAGVASTDWSWGPLFFDMDNDGDKDLFVSNGIKRDFRNVDYIHYRERKEIEFEEKIKKISKKLRPLFQEQHDADIIKNMPPRKKDNYFYENLGDAQFLKKNGDWTVEKLTATNGASYADLDNDGDLDLITNNMNDKAFIYKNNSRELGLGSYLKIKLKGSSKNINGIGVRVSIITTQGTQILEQYASRGFQSSKDYSLHFGVGKETIIDTLKINWPNGKSQLLTNTKSNQTIILNYKDAINSIETKSTKKTKFQDITSQINLNHYIPQNTFDDFKRESLLPHKMSEESIALAVGDINNDGLDDFFVGGALGFPGALYTQNEKGRFKIVKTNLFINDKEYEDVNATFSDLDKDGDLDLYVVSGGNEHKVGSKYYSDRIYFNQNGVFHKTNIPFNTTFCHSGSIVKPYDFDSDGDLDLFVGSRQTPNKYPFPGSSFLLKNESKKDQIKFSLITNKELNQIGMVTDANWVNIDSDEKKELVIVGEWMPITIFKQVDGKFINYTEKTGLAKSSGWWNTIKSLDIDKDGDMDFIAGNLGLNSKYKASTEAPFEIFSNDFDDSGSLDIVLSYHQNGEKFPLRGRQCSSQQMPFIQKKFPNYHTYASARLEEVYPPEKMKEALTYKANTFATSYIENNGNGTFNIKKMPLGAQQSSVKSICALANKKNETTDFLLFGNTYGFEVETPRQDASFGTYLQKDKNNFYKVIEPSKTGLYISGEITNAKNISLTNNEKGILIVKNNDNLQLIKVNNR</sequence>
<keyword evidence="4" id="KW-1185">Reference proteome</keyword>
<evidence type="ECO:0000259" key="2">
    <source>
        <dbReference type="Pfam" id="PF07593"/>
    </source>
</evidence>
<dbReference type="OrthoDB" id="9816120at2"/>
<dbReference type="Gene3D" id="2.130.10.130">
    <property type="entry name" value="Integrin alpha, N-terminal"/>
    <property type="match status" value="3"/>
</dbReference>
<dbReference type="PANTHER" id="PTHR46580">
    <property type="entry name" value="SENSOR KINASE-RELATED"/>
    <property type="match status" value="1"/>
</dbReference>
<proteinExistence type="predicted"/>
<dbReference type="AlphaFoldDB" id="A0A495ECP2"/>